<comment type="caution">
    <text evidence="5">The sequence shown here is derived from an EMBL/GenBank/DDBJ whole genome shotgun (WGS) entry which is preliminary data.</text>
</comment>
<keyword evidence="7" id="KW-1185">Reference proteome</keyword>
<dbReference type="GO" id="GO:0006259">
    <property type="term" value="P:DNA metabolic process"/>
    <property type="evidence" value="ECO:0007669"/>
    <property type="project" value="UniProtKB-ARBA"/>
</dbReference>
<evidence type="ECO:0000259" key="3">
    <source>
        <dbReference type="SMART" id="SM00479"/>
    </source>
</evidence>
<evidence type="ECO:0000313" key="4">
    <source>
        <dbReference type="EMBL" id="MBJ7265495.1"/>
    </source>
</evidence>
<dbReference type="Pfam" id="PF00929">
    <property type="entry name" value="RNase_T"/>
    <property type="match status" value="1"/>
</dbReference>
<organism evidence="5 6">
    <name type="scientific">Idiomarina abyssalis</name>
    <dbReference type="NCBI Taxonomy" id="86102"/>
    <lineage>
        <taxon>Bacteria</taxon>
        <taxon>Pseudomonadati</taxon>
        <taxon>Pseudomonadota</taxon>
        <taxon>Gammaproteobacteria</taxon>
        <taxon>Alteromonadales</taxon>
        <taxon>Idiomarinaceae</taxon>
        <taxon>Idiomarina</taxon>
    </lineage>
</organism>
<gene>
    <name evidence="4" type="ORF">JHC10_00920</name>
    <name evidence="5" type="ORF">JHC11_12620</name>
</gene>
<dbReference type="InterPro" id="IPR036397">
    <property type="entry name" value="RNaseH_sf"/>
</dbReference>
<sequence length="312" mass="35211">MDFPAYKSNGRIAKLCGLPNPAQGDTALIQKLPYMEAIEKKQSTLCPMKLNLWLDSDGEMPTDLRRFAVLDLETTGFDPEAEEIIEVGALFGCYSPSRQRIVNLNGLMHGFNEPSKPIPEEVVEHTGITDEEVKGHQLPVEKFHKVLARNDFTICHNAGFDAKFVSRVCPDNKIRFGCSSMGDVNWKDLGYFNSALESILFQQGFVYKAHRATIDVLATVMALVEEPLAFERILRAVSRDTYFVQAFDSPYGVKDILSDLDFSWMRDGKTKVWSAFFSSEEEVHAALSKLDKFYNASGTAQIDRITPEQRYK</sequence>
<dbReference type="Proteomes" id="UP000621390">
    <property type="component" value="Unassembled WGS sequence"/>
</dbReference>
<dbReference type="AlphaFoldDB" id="A0A8I1KFC5"/>
<dbReference type="GO" id="GO:0003676">
    <property type="term" value="F:nucleic acid binding"/>
    <property type="evidence" value="ECO:0007669"/>
    <property type="project" value="InterPro"/>
</dbReference>
<name>A0A8I1KFC5_9GAMM</name>
<feature type="domain" description="Exonuclease" evidence="3">
    <location>
        <begin position="66"/>
        <end position="229"/>
    </location>
</feature>
<dbReference type="EMBL" id="JAEMOP010000009">
    <property type="protein sequence ID" value="MBJ7316831.1"/>
    <property type="molecule type" value="Genomic_DNA"/>
</dbReference>
<evidence type="ECO:0000256" key="2">
    <source>
        <dbReference type="ARBA" id="ARBA00022839"/>
    </source>
</evidence>
<dbReference type="Gene3D" id="3.30.420.10">
    <property type="entry name" value="Ribonuclease H-like superfamily/Ribonuclease H"/>
    <property type="match status" value="1"/>
</dbReference>
<evidence type="ECO:0000313" key="5">
    <source>
        <dbReference type="EMBL" id="MBJ7316831.1"/>
    </source>
</evidence>
<keyword evidence="1" id="KW-0540">Nuclease</keyword>
<reference evidence="5 7" key="1">
    <citation type="submission" date="2020-09" db="EMBL/GenBank/DDBJ databases">
        <title>Draft Genomes of Bacterial Isolates from North Pond Shallow Sediments.</title>
        <authorList>
            <person name="Kiel Reese B."/>
            <person name="Mullis M."/>
            <person name="Weisend R.E."/>
        </authorList>
    </citation>
    <scope>NUCLEOTIDE SEQUENCE</scope>
    <source>
        <strain evidence="5">KJE-2</strain>
        <strain evidence="4 7">KJE-3</strain>
    </source>
</reference>
<evidence type="ECO:0000313" key="7">
    <source>
        <dbReference type="Proteomes" id="UP000655994"/>
    </source>
</evidence>
<dbReference type="Proteomes" id="UP000655994">
    <property type="component" value="Unassembled WGS sequence"/>
</dbReference>
<dbReference type="GO" id="GO:0004527">
    <property type="term" value="F:exonuclease activity"/>
    <property type="evidence" value="ECO:0007669"/>
    <property type="project" value="UniProtKB-KW"/>
</dbReference>
<dbReference type="RefSeq" id="WP_199493319.1">
    <property type="nucleotide sequence ID" value="NZ_JAEMOP010000009.1"/>
</dbReference>
<dbReference type="CDD" id="cd06127">
    <property type="entry name" value="DEDDh"/>
    <property type="match status" value="1"/>
</dbReference>
<dbReference type="InterPro" id="IPR013520">
    <property type="entry name" value="Ribonucl_H"/>
</dbReference>
<keyword evidence="2" id="KW-0378">Hydrolase</keyword>
<dbReference type="InterPro" id="IPR012337">
    <property type="entry name" value="RNaseH-like_sf"/>
</dbReference>
<proteinExistence type="predicted"/>
<dbReference type="SUPFAM" id="SSF53098">
    <property type="entry name" value="Ribonuclease H-like"/>
    <property type="match status" value="1"/>
</dbReference>
<dbReference type="EMBL" id="JAEMOS010000002">
    <property type="protein sequence ID" value="MBJ7265495.1"/>
    <property type="molecule type" value="Genomic_DNA"/>
</dbReference>
<dbReference type="SMART" id="SM00479">
    <property type="entry name" value="EXOIII"/>
    <property type="match status" value="1"/>
</dbReference>
<protein>
    <recommendedName>
        <fullName evidence="3">Exonuclease domain-containing protein</fullName>
    </recommendedName>
</protein>
<keyword evidence="2" id="KW-0269">Exonuclease</keyword>
<evidence type="ECO:0000313" key="6">
    <source>
        <dbReference type="Proteomes" id="UP000621390"/>
    </source>
</evidence>
<evidence type="ECO:0000256" key="1">
    <source>
        <dbReference type="ARBA" id="ARBA00022722"/>
    </source>
</evidence>
<accession>A0A8I1KFC5</accession>